<feature type="transmembrane region" description="Helical" evidence="1">
    <location>
        <begin position="34"/>
        <end position="54"/>
    </location>
</feature>
<dbReference type="Proteomes" id="UP000002218">
    <property type="component" value="Chromosome"/>
</dbReference>
<dbReference type="InterPro" id="IPR009781">
    <property type="entry name" value="DUF1345"/>
</dbReference>
<evidence type="ECO:0000313" key="3">
    <source>
        <dbReference type="Proteomes" id="UP000002218"/>
    </source>
</evidence>
<protein>
    <recommendedName>
        <fullName evidence="4">DUF1345 domain-containing protein</fullName>
    </recommendedName>
</protein>
<dbReference type="eggNOG" id="COG4291">
    <property type="taxonomic scope" value="Bacteria"/>
</dbReference>
<reference evidence="3" key="1">
    <citation type="submission" date="2009-09" db="EMBL/GenBank/DDBJ databases">
        <title>The complete genome of Nakamurella multipartita DSM 44233.</title>
        <authorList>
            <consortium name="US DOE Joint Genome Institute (JGI-PGF)"/>
            <person name="Lucas S."/>
            <person name="Copeland A."/>
            <person name="Lapidus A."/>
            <person name="Glavina del Rio T."/>
            <person name="Dalin E."/>
            <person name="Tice H."/>
            <person name="Bruce D."/>
            <person name="Goodwin L."/>
            <person name="Pitluck S."/>
            <person name="Kyrpides N."/>
            <person name="Mavromatis K."/>
            <person name="Ivanova N."/>
            <person name="Ovchinnikova G."/>
            <person name="Sims D."/>
            <person name="Meincke L."/>
            <person name="Brettin T."/>
            <person name="Detter J.C."/>
            <person name="Han C."/>
            <person name="Larimer F."/>
            <person name="Land M."/>
            <person name="Hauser L."/>
            <person name="Markowitz V."/>
            <person name="Cheng J.-F."/>
            <person name="Hugenholtz P."/>
            <person name="Woyke T."/>
            <person name="Wu D."/>
            <person name="Klenk H.-P."/>
            <person name="Eisen J.A."/>
        </authorList>
    </citation>
    <scope>NUCLEOTIDE SEQUENCE [LARGE SCALE GENOMIC DNA]</scope>
    <source>
        <strain evidence="3">ATCC 700099 / DSM 44233 / CIP 104796 / JCM 9543 / NBRC 105858 / Y-104</strain>
    </source>
</reference>
<feature type="transmembrane region" description="Helical" evidence="1">
    <location>
        <begin position="103"/>
        <end position="122"/>
    </location>
</feature>
<keyword evidence="1" id="KW-1133">Transmembrane helix</keyword>
<evidence type="ECO:0000313" key="2">
    <source>
        <dbReference type="EMBL" id="ACV76717.1"/>
    </source>
</evidence>
<dbReference type="KEGG" id="nml:Namu_0287"/>
<dbReference type="InParanoid" id="C8XK34"/>
<evidence type="ECO:0008006" key="4">
    <source>
        <dbReference type="Google" id="ProtNLM"/>
    </source>
</evidence>
<feature type="transmembrane region" description="Helical" evidence="1">
    <location>
        <begin position="75"/>
        <end position="97"/>
    </location>
</feature>
<keyword evidence="1" id="KW-0472">Membrane</keyword>
<proteinExistence type="predicted"/>
<feature type="transmembrane region" description="Helical" evidence="1">
    <location>
        <begin position="180"/>
        <end position="203"/>
    </location>
</feature>
<feature type="transmembrane region" description="Helical" evidence="1">
    <location>
        <begin position="153"/>
        <end position="174"/>
    </location>
</feature>
<gene>
    <name evidence="2" type="ordered locus">Namu_0287</name>
</gene>
<dbReference type="Pfam" id="PF07077">
    <property type="entry name" value="DUF1345"/>
    <property type="match status" value="1"/>
</dbReference>
<feature type="transmembrane region" description="Helical" evidence="1">
    <location>
        <begin position="12"/>
        <end position="28"/>
    </location>
</feature>
<sequence length="205" mass="22424">MPGLVGDGLVRLHEVALIVVGLGFVFVADEDELAYLGIWDLLAVLYVGIGVVVLRRSRRDPRPVTDGPVVGRFRFNFLFALVASMIGFFVAVDIAVSDNPDEYQILLNLLGVVAMILSWMLLQAGYARRYASMYVRGGGLTFPSTADPSAVDFLYFSVTIGTAFSVSDVLVTTARMRWHVLVHSTISFFYNAAVVAFALSMFAGR</sequence>
<keyword evidence="1" id="KW-0812">Transmembrane</keyword>
<dbReference type="AlphaFoldDB" id="C8XK34"/>
<dbReference type="STRING" id="479431.Namu_0287"/>
<accession>C8XK34</accession>
<reference evidence="2 3" key="2">
    <citation type="journal article" date="2010" name="Stand. Genomic Sci.">
        <title>Complete genome sequence of Nakamurella multipartita type strain (Y-104).</title>
        <authorList>
            <person name="Tice H."/>
            <person name="Mayilraj S."/>
            <person name="Sims D."/>
            <person name="Lapidus A."/>
            <person name="Nolan M."/>
            <person name="Lucas S."/>
            <person name="Glavina Del Rio T."/>
            <person name="Copeland A."/>
            <person name="Cheng J.F."/>
            <person name="Meincke L."/>
            <person name="Bruce D."/>
            <person name="Goodwin L."/>
            <person name="Pitluck S."/>
            <person name="Ivanova N."/>
            <person name="Mavromatis K."/>
            <person name="Ovchinnikova G."/>
            <person name="Pati A."/>
            <person name="Chen A."/>
            <person name="Palaniappan K."/>
            <person name="Land M."/>
            <person name="Hauser L."/>
            <person name="Chang Y.J."/>
            <person name="Jeffries C.D."/>
            <person name="Detter J.C."/>
            <person name="Brettin T."/>
            <person name="Rohde M."/>
            <person name="Goker M."/>
            <person name="Bristow J."/>
            <person name="Eisen J.A."/>
            <person name="Markowitz V."/>
            <person name="Hugenholtz P."/>
            <person name="Kyrpides N.C."/>
            <person name="Klenk H.P."/>
            <person name="Chen F."/>
        </authorList>
    </citation>
    <scope>NUCLEOTIDE SEQUENCE [LARGE SCALE GENOMIC DNA]</scope>
    <source>
        <strain evidence="3">ATCC 700099 / DSM 44233 / CIP 104796 / JCM 9543 / NBRC 105858 / Y-104</strain>
    </source>
</reference>
<dbReference type="EMBL" id="CP001737">
    <property type="protein sequence ID" value="ACV76717.1"/>
    <property type="molecule type" value="Genomic_DNA"/>
</dbReference>
<keyword evidence="3" id="KW-1185">Reference proteome</keyword>
<name>C8XK34_NAKMY</name>
<evidence type="ECO:0000256" key="1">
    <source>
        <dbReference type="SAM" id="Phobius"/>
    </source>
</evidence>
<dbReference type="HOGENOM" id="CLU_098677_0_0_11"/>
<organism evidence="2 3">
    <name type="scientific">Nakamurella multipartita (strain ATCC 700099 / DSM 44233 / CIP 104796 / JCM 9543 / NBRC 105858 / Y-104)</name>
    <name type="common">Microsphaera multipartita</name>
    <dbReference type="NCBI Taxonomy" id="479431"/>
    <lineage>
        <taxon>Bacteria</taxon>
        <taxon>Bacillati</taxon>
        <taxon>Actinomycetota</taxon>
        <taxon>Actinomycetes</taxon>
        <taxon>Nakamurellales</taxon>
        <taxon>Nakamurellaceae</taxon>
        <taxon>Nakamurella</taxon>
    </lineage>
</organism>